<evidence type="ECO:0000256" key="1">
    <source>
        <dbReference type="ARBA" id="ARBA00022614"/>
    </source>
</evidence>
<keyword evidence="3" id="KW-0677">Repeat</keyword>
<keyword evidence="4" id="KW-0472">Membrane</keyword>
<dbReference type="OrthoDB" id="6240959at2759"/>
<reference evidence="7" key="1">
    <citation type="submission" date="2022-03" db="EMBL/GenBank/DDBJ databases">
        <authorList>
            <person name="Martin C."/>
        </authorList>
    </citation>
    <scope>NUCLEOTIDE SEQUENCE</scope>
</reference>
<protein>
    <recommendedName>
        <fullName evidence="6">LRRNT domain-containing protein</fullName>
    </recommendedName>
</protein>
<comment type="caution">
    <text evidence="7">The sequence shown here is derived from an EMBL/GenBank/DDBJ whole genome shotgun (WGS) entry which is preliminary data.</text>
</comment>
<dbReference type="Gene3D" id="3.80.10.10">
    <property type="entry name" value="Ribonuclease Inhibitor"/>
    <property type="match status" value="2"/>
</dbReference>
<evidence type="ECO:0000256" key="4">
    <source>
        <dbReference type="SAM" id="Phobius"/>
    </source>
</evidence>
<dbReference type="Pfam" id="PF13855">
    <property type="entry name" value="LRR_8"/>
    <property type="match status" value="1"/>
</dbReference>
<dbReference type="PANTHER" id="PTHR24369">
    <property type="entry name" value="ANTIGEN BSP, PUTATIVE-RELATED"/>
    <property type="match status" value="1"/>
</dbReference>
<evidence type="ECO:0000313" key="7">
    <source>
        <dbReference type="EMBL" id="CAH1774896.1"/>
    </source>
</evidence>
<feature type="domain" description="LRRNT" evidence="6">
    <location>
        <begin position="25"/>
        <end position="57"/>
    </location>
</feature>
<evidence type="ECO:0000256" key="5">
    <source>
        <dbReference type="SAM" id="SignalP"/>
    </source>
</evidence>
<evidence type="ECO:0000256" key="3">
    <source>
        <dbReference type="ARBA" id="ARBA00022737"/>
    </source>
</evidence>
<dbReference type="Pfam" id="PF01462">
    <property type="entry name" value="LRRNT"/>
    <property type="match status" value="1"/>
</dbReference>
<dbReference type="InterPro" id="IPR050541">
    <property type="entry name" value="LRR_TM_domain-containing"/>
</dbReference>
<dbReference type="AlphaFoldDB" id="A0A8S4N100"/>
<name>A0A8S4N100_OWEFU</name>
<dbReference type="EMBL" id="CAIIXF020000001">
    <property type="protein sequence ID" value="CAH1774896.1"/>
    <property type="molecule type" value="Genomic_DNA"/>
</dbReference>
<feature type="chain" id="PRO_5035834581" description="LRRNT domain-containing protein" evidence="5">
    <location>
        <begin position="24"/>
        <end position="544"/>
    </location>
</feature>
<keyword evidence="1" id="KW-0433">Leucine-rich repeat</keyword>
<organism evidence="7 8">
    <name type="scientific">Owenia fusiformis</name>
    <name type="common">Polychaete worm</name>
    <dbReference type="NCBI Taxonomy" id="6347"/>
    <lineage>
        <taxon>Eukaryota</taxon>
        <taxon>Metazoa</taxon>
        <taxon>Spiralia</taxon>
        <taxon>Lophotrochozoa</taxon>
        <taxon>Annelida</taxon>
        <taxon>Polychaeta</taxon>
        <taxon>Sedentaria</taxon>
        <taxon>Canalipalpata</taxon>
        <taxon>Sabellida</taxon>
        <taxon>Oweniida</taxon>
        <taxon>Oweniidae</taxon>
        <taxon>Owenia</taxon>
    </lineage>
</organism>
<dbReference type="Proteomes" id="UP000749559">
    <property type="component" value="Unassembled WGS sequence"/>
</dbReference>
<proteinExistence type="predicted"/>
<keyword evidence="4" id="KW-1133">Transmembrane helix</keyword>
<gene>
    <name evidence="7" type="ORF">OFUS_LOCUS2267</name>
</gene>
<keyword evidence="2 5" id="KW-0732">Signal</keyword>
<evidence type="ECO:0000256" key="2">
    <source>
        <dbReference type="ARBA" id="ARBA00022729"/>
    </source>
</evidence>
<dbReference type="InterPro" id="IPR026906">
    <property type="entry name" value="LRR_5"/>
</dbReference>
<evidence type="ECO:0000259" key="6">
    <source>
        <dbReference type="SMART" id="SM00013"/>
    </source>
</evidence>
<dbReference type="InterPro" id="IPR001611">
    <property type="entry name" value="Leu-rich_rpt"/>
</dbReference>
<evidence type="ECO:0000313" key="8">
    <source>
        <dbReference type="Proteomes" id="UP000749559"/>
    </source>
</evidence>
<dbReference type="GO" id="GO:0005886">
    <property type="term" value="C:plasma membrane"/>
    <property type="evidence" value="ECO:0007669"/>
    <property type="project" value="TreeGrafter"/>
</dbReference>
<dbReference type="InterPro" id="IPR003591">
    <property type="entry name" value="Leu-rich_rpt_typical-subtyp"/>
</dbReference>
<dbReference type="SMART" id="SM00369">
    <property type="entry name" value="LRR_TYP"/>
    <property type="match status" value="4"/>
</dbReference>
<sequence>MMNSKPSNLILTIFAICIGLSSQQGCPWPCSCVDLTVNCRSRGLTSIPTNIPIDTTALDLSGNNIERITERSFNSLKNLTILLLNGSNIKYLDAYAFDGLENIFSLNLRDNQIKAVYQNTFTGIKFPSGLYEVCHRQAGLLWDDCMVDLRYNPLSKVAIYAFAQTKGIRVYFGEQDVPMNMVGAFWGSDEANEIVFVNIKELNLELISFGGCTRPRHIAIIDTYLPYLPWGTFKDITEIESLELDNCTIDRIAQGAFGGNTFRGRDHYSAENVIQINKCTINCPIPSYAFSNSTVRSIVITQNTLSGFEPFAFDGERGKLHLSDLIIAGNDNWTEVNTNTFANIREAKSGIFISGNNLTDIHTGAFTNTRNVGRLKFSNESTKLTVHPRAFNNVSNVTQWIEFEDMRNVILKSQAFSGVANISTLRFYQSKITKFDRKFIDACKPGIRSLTLNSNPIPCDCNAAHLALFCRNAKIGYFVSCNFNGTSTSVTAHDWESKGPEWHPPNSNLPNCQNIDPITCGVSIVLPSFISIVIAMTIFVYTCL</sequence>
<dbReference type="PANTHER" id="PTHR24369:SF213">
    <property type="entry name" value="INSULIN LIKE GROWTH FACTOR BINDING PROTEIN ACID LABILE SUBUNIT"/>
    <property type="match status" value="1"/>
</dbReference>
<keyword evidence="4" id="KW-0812">Transmembrane</keyword>
<keyword evidence="8" id="KW-1185">Reference proteome</keyword>
<dbReference type="SUPFAM" id="SSF52058">
    <property type="entry name" value="L domain-like"/>
    <property type="match status" value="1"/>
</dbReference>
<dbReference type="SMART" id="SM00013">
    <property type="entry name" value="LRRNT"/>
    <property type="match status" value="1"/>
</dbReference>
<dbReference type="Pfam" id="PF13306">
    <property type="entry name" value="LRR_5"/>
    <property type="match status" value="1"/>
</dbReference>
<feature type="transmembrane region" description="Helical" evidence="4">
    <location>
        <begin position="521"/>
        <end position="541"/>
    </location>
</feature>
<dbReference type="InterPro" id="IPR032675">
    <property type="entry name" value="LRR_dom_sf"/>
</dbReference>
<dbReference type="InterPro" id="IPR000372">
    <property type="entry name" value="LRRNT"/>
</dbReference>
<accession>A0A8S4N100</accession>
<feature type="signal peptide" evidence="5">
    <location>
        <begin position="1"/>
        <end position="23"/>
    </location>
</feature>